<feature type="compositionally biased region" description="Polar residues" evidence="1">
    <location>
        <begin position="372"/>
        <end position="383"/>
    </location>
</feature>
<sequence>MVIHAKRMEYSYGEPVSLLCKKKTLNGSLGHFAFALWAWTTKTWPFGFIILVPLPVFYGARSQELGVTSASPIPQPQSQSVLVCRSPEWPPVISPFRAYSLVHRLHWPCGKNEADQTRHRHRDRGAGYPFHLLGPMAVSPVSSHQHPITRRACCPSTVDPFLRPISCPISSAGRSISPSAFDRRRALVAGAGLTNDWTRHLLLSHISVNNMRDRAPFIQSTSSIVSAHGLFRICSEPKRQWMEYRAPVGLIRAPSTYSSPRSLALTTHLWAMAPSVPNRSLAISAISPSHRPFRFPLSFAGSAKSAKCQEVPGSPLVRAYRALTEQRERALPIPLPPPPRRAAPLAARTSLQFSRSMGHGRMGGDRAVESESVFSQSSMNPHPSTDPKPESQHGGRLLMYAYSMVEAKQPQHRPSLCFGTAVDHDNGFDGPRPSSGCRIQCFLLHVHLTGNILSPADLVLGTQPTRRSWPGSFVHRGKNTGAADQQSEYLAMLWLECLINMRASSMRHWTFRFTVVTSHSQFDLRGDGESYICRHTVPSDNAK</sequence>
<accession>A0A9Q8SBE2</accession>
<name>A0A9Q8SBE2_9PEZI</name>
<feature type="region of interest" description="Disordered" evidence="1">
    <location>
        <begin position="355"/>
        <end position="393"/>
    </location>
</feature>
<protein>
    <submittedName>
        <fullName evidence="2">Uncharacterized protein</fullName>
    </submittedName>
</protein>
<reference evidence="2" key="1">
    <citation type="journal article" date="2021" name="Mol. Plant Microbe Interact.">
        <title>Complete Genome Sequence of the Plant-Pathogenic Fungus Colletotrichum lupini.</title>
        <authorList>
            <person name="Baroncelli R."/>
            <person name="Pensec F."/>
            <person name="Da Lio D."/>
            <person name="Boufleur T."/>
            <person name="Vicente I."/>
            <person name="Sarrocco S."/>
            <person name="Picot A."/>
            <person name="Baraldi E."/>
            <person name="Sukno S."/>
            <person name="Thon M."/>
            <person name="Le Floch G."/>
        </authorList>
    </citation>
    <scope>NUCLEOTIDE SEQUENCE</scope>
    <source>
        <strain evidence="2">IMI 504893</strain>
    </source>
</reference>
<organism evidence="2 3">
    <name type="scientific">Colletotrichum lupini</name>
    <dbReference type="NCBI Taxonomy" id="145971"/>
    <lineage>
        <taxon>Eukaryota</taxon>
        <taxon>Fungi</taxon>
        <taxon>Dikarya</taxon>
        <taxon>Ascomycota</taxon>
        <taxon>Pezizomycotina</taxon>
        <taxon>Sordariomycetes</taxon>
        <taxon>Hypocreomycetidae</taxon>
        <taxon>Glomerellales</taxon>
        <taxon>Glomerellaceae</taxon>
        <taxon>Colletotrichum</taxon>
        <taxon>Colletotrichum acutatum species complex</taxon>
    </lineage>
</organism>
<evidence type="ECO:0000256" key="1">
    <source>
        <dbReference type="SAM" id="MobiDB-lite"/>
    </source>
</evidence>
<dbReference type="RefSeq" id="XP_049135935.1">
    <property type="nucleotide sequence ID" value="XM_049279978.1"/>
</dbReference>
<dbReference type="GeneID" id="73334988"/>
<evidence type="ECO:0000313" key="2">
    <source>
        <dbReference type="EMBL" id="UQC74284.1"/>
    </source>
</evidence>
<dbReference type="Proteomes" id="UP000830671">
    <property type="component" value="Chromosome 1"/>
</dbReference>
<proteinExistence type="predicted"/>
<evidence type="ECO:0000313" key="3">
    <source>
        <dbReference type="Proteomes" id="UP000830671"/>
    </source>
</evidence>
<keyword evidence="3" id="KW-1185">Reference proteome</keyword>
<gene>
    <name evidence="2" type="ORF">CLUP02_00932</name>
</gene>
<dbReference type="EMBL" id="CP019471">
    <property type="protein sequence ID" value="UQC74284.1"/>
    <property type="molecule type" value="Genomic_DNA"/>
</dbReference>
<dbReference type="AlphaFoldDB" id="A0A9Q8SBE2"/>
<dbReference type="KEGG" id="clup:CLUP02_00932"/>